<gene>
    <name evidence="6" type="ORF">ACFOSE_07115</name>
</gene>
<dbReference type="InterPro" id="IPR011032">
    <property type="entry name" value="GroES-like_sf"/>
</dbReference>
<keyword evidence="3" id="KW-0560">Oxidoreductase</keyword>
<dbReference type="RefSeq" id="WP_380432007.1">
    <property type="nucleotide sequence ID" value="NZ_JBHSAC010000059.1"/>
</dbReference>
<dbReference type="Gene3D" id="3.90.180.10">
    <property type="entry name" value="Medium-chain alcohol dehydrogenases, catalytic domain"/>
    <property type="match status" value="1"/>
</dbReference>
<comment type="caution">
    <text evidence="6">The sequence shown here is derived from an EMBL/GenBank/DDBJ whole genome shotgun (WGS) entry which is preliminary data.</text>
</comment>
<dbReference type="PANTHER" id="PTHR43880:SF12">
    <property type="entry name" value="ALCOHOL DEHYDROGENASE CLASS-3"/>
    <property type="match status" value="1"/>
</dbReference>
<keyword evidence="7" id="KW-1185">Reference proteome</keyword>
<dbReference type="EMBL" id="JBHSAC010000059">
    <property type="protein sequence ID" value="MFC3932529.1"/>
    <property type="molecule type" value="Genomic_DNA"/>
</dbReference>
<dbReference type="PROSITE" id="PS00059">
    <property type="entry name" value="ADH_ZINC"/>
    <property type="match status" value="1"/>
</dbReference>
<dbReference type="InterPro" id="IPR013154">
    <property type="entry name" value="ADH-like_N"/>
</dbReference>
<sequence>MRSKSVVVLSQGEDIQLKDVILDEPKDNEILIKTVASGICHTDLAGRDYGMSPYPVALGHEGAGIVEKVGSSISTVQSGDHVVISFAYCGHCRNCRTGHPGLCYNLNELNFGGHEYDGSHRHHLEDGSHLSSFFGQSSLSEYIVAHENNVVKVDKSC</sequence>
<evidence type="ECO:0000256" key="1">
    <source>
        <dbReference type="ARBA" id="ARBA00022723"/>
    </source>
</evidence>
<dbReference type="Pfam" id="PF08240">
    <property type="entry name" value="ADH_N"/>
    <property type="match status" value="1"/>
</dbReference>
<evidence type="ECO:0000259" key="5">
    <source>
        <dbReference type="Pfam" id="PF08240"/>
    </source>
</evidence>
<dbReference type="Proteomes" id="UP001595901">
    <property type="component" value="Unassembled WGS sequence"/>
</dbReference>
<proteinExistence type="predicted"/>
<evidence type="ECO:0000313" key="7">
    <source>
        <dbReference type="Proteomes" id="UP001595901"/>
    </source>
</evidence>
<dbReference type="SUPFAM" id="SSF50129">
    <property type="entry name" value="GroES-like"/>
    <property type="match status" value="1"/>
</dbReference>
<evidence type="ECO:0000256" key="2">
    <source>
        <dbReference type="ARBA" id="ARBA00022833"/>
    </source>
</evidence>
<accession>A0ABV8D378</accession>
<evidence type="ECO:0000313" key="6">
    <source>
        <dbReference type="EMBL" id="MFC3932529.1"/>
    </source>
</evidence>
<name>A0ABV8D378_9STRE</name>
<evidence type="ECO:0000256" key="4">
    <source>
        <dbReference type="ARBA" id="ARBA00023027"/>
    </source>
</evidence>
<organism evidence="6 7">
    <name type="scientific">Streptococcus dentapri</name>
    <dbReference type="NCBI Taxonomy" id="573564"/>
    <lineage>
        <taxon>Bacteria</taxon>
        <taxon>Bacillati</taxon>
        <taxon>Bacillota</taxon>
        <taxon>Bacilli</taxon>
        <taxon>Lactobacillales</taxon>
        <taxon>Streptococcaceae</taxon>
        <taxon>Streptococcus</taxon>
    </lineage>
</organism>
<feature type="domain" description="Alcohol dehydrogenase-like N-terminal" evidence="5">
    <location>
        <begin position="27"/>
        <end position="154"/>
    </location>
</feature>
<dbReference type="InterPro" id="IPR002328">
    <property type="entry name" value="ADH_Zn_CS"/>
</dbReference>
<protein>
    <submittedName>
        <fullName evidence="6">Alcohol dehydrogenase catalytic domain-containing protein</fullName>
    </submittedName>
</protein>
<evidence type="ECO:0000256" key="3">
    <source>
        <dbReference type="ARBA" id="ARBA00023002"/>
    </source>
</evidence>
<keyword evidence="4" id="KW-0520">NAD</keyword>
<keyword evidence="2" id="KW-0862">Zinc</keyword>
<keyword evidence="1" id="KW-0479">Metal-binding</keyword>
<dbReference type="PANTHER" id="PTHR43880">
    <property type="entry name" value="ALCOHOL DEHYDROGENASE"/>
    <property type="match status" value="1"/>
</dbReference>
<reference evidence="7" key="1">
    <citation type="journal article" date="2019" name="Int. J. Syst. Evol. Microbiol.">
        <title>The Global Catalogue of Microorganisms (GCM) 10K type strain sequencing project: providing services to taxonomists for standard genome sequencing and annotation.</title>
        <authorList>
            <consortium name="The Broad Institute Genomics Platform"/>
            <consortium name="The Broad Institute Genome Sequencing Center for Infectious Disease"/>
            <person name="Wu L."/>
            <person name="Ma J."/>
        </authorList>
    </citation>
    <scope>NUCLEOTIDE SEQUENCE [LARGE SCALE GENOMIC DNA]</scope>
    <source>
        <strain evidence="7">CCUG 58728</strain>
    </source>
</reference>